<protein>
    <submittedName>
        <fullName evidence="1">S24/S26 family peptidase</fullName>
    </submittedName>
</protein>
<gene>
    <name evidence="1" type="ORF">HYG86_12640</name>
</gene>
<name>A0A7G9WA45_ALKCA</name>
<reference evidence="1 2" key="1">
    <citation type="submission" date="2020-07" db="EMBL/GenBank/DDBJ databases">
        <title>Alkalicella. sp. LB2 genome.</title>
        <authorList>
            <person name="Postec A."/>
            <person name="Quemeneur M."/>
        </authorList>
    </citation>
    <scope>NUCLEOTIDE SEQUENCE [LARGE SCALE GENOMIC DNA]</scope>
    <source>
        <strain evidence="1 2">LB2</strain>
    </source>
</reference>
<evidence type="ECO:0000313" key="2">
    <source>
        <dbReference type="Proteomes" id="UP000516160"/>
    </source>
</evidence>
<dbReference type="RefSeq" id="WP_213165934.1">
    <property type="nucleotide sequence ID" value="NZ_CP058559.1"/>
</dbReference>
<accession>A0A7G9WA45</accession>
<organism evidence="1 2">
    <name type="scientific">Alkalicella caledoniensis</name>
    <dbReference type="NCBI Taxonomy" id="2731377"/>
    <lineage>
        <taxon>Bacteria</taxon>
        <taxon>Bacillati</taxon>
        <taxon>Bacillota</taxon>
        <taxon>Clostridia</taxon>
        <taxon>Eubacteriales</taxon>
        <taxon>Proteinivoracaceae</taxon>
        <taxon>Alkalicella</taxon>
    </lineage>
</organism>
<dbReference type="KEGG" id="acae:HYG86_12640"/>
<proteinExistence type="predicted"/>
<dbReference type="AlphaFoldDB" id="A0A7G9WA45"/>
<dbReference type="CDD" id="cd06462">
    <property type="entry name" value="Peptidase_S24_S26"/>
    <property type="match status" value="1"/>
</dbReference>
<dbReference type="EMBL" id="CP058559">
    <property type="protein sequence ID" value="QNO15557.1"/>
    <property type="molecule type" value="Genomic_DNA"/>
</dbReference>
<keyword evidence="2" id="KW-1185">Reference proteome</keyword>
<dbReference type="Proteomes" id="UP000516160">
    <property type="component" value="Chromosome"/>
</dbReference>
<evidence type="ECO:0000313" key="1">
    <source>
        <dbReference type="EMBL" id="QNO15557.1"/>
    </source>
</evidence>
<sequence>MHPTILNYSTVNIVAPRGYEIGKIYAYHDDLESFPRLVCHRLIKIQGGLYYFKGDNRNKVDVPIKKDFILGEVKL</sequence>